<gene>
    <name evidence="1" type="ORF">F4821DRAFT_55195</name>
</gene>
<keyword evidence="2" id="KW-1185">Reference proteome</keyword>
<evidence type="ECO:0000313" key="2">
    <source>
        <dbReference type="Proteomes" id="UP001497680"/>
    </source>
</evidence>
<comment type="caution">
    <text evidence="1">The sequence shown here is derived from an EMBL/GenBank/DDBJ whole genome shotgun (WGS) entry which is preliminary data.</text>
</comment>
<evidence type="ECO:0000313" key="1">
    <source>
        <dbReference type="EMBL" id="KAI6080535.1"/>
    </source>
</evidence>
<dbReference type="EMBL" id="MU394437">
    <property type="protein sequence ID" value="KAI6080535.1"/>
    <property type="molecule type" value="Genomic_DNA"/>
</dbReference>
<protein>
    <submittedName>
        <fullName evidence="1">Uncharacterized protein</fullName>
    </submittedName>
</protein>
<name>A0ACC0CJF3_9PEZI</name>
<reference evidence="1 2" key="1">
    <citation type="journal article" date="2022" name="New Phytol.">
        <title>Ecological generalism drives hyperdiversity of secondary metabolite gene clusters in xylarialean endophytes.</title>
        <authorList>
            <person name="Franco M.E.E."/>
            <person name="Wisecaver J.H."/>
            <person name="Arnold A.E."/>
            <person name="Ju Y.M."/>
            <person name="Slot J.C."/>
            <person name="Ahrendt S."/>
            <person name="Moore L.P."/>
            <person name="Eastman K.E."/>
            <person name="Scott K."/>
            <person name="Konkel Z."/>
            <person name="Mondo S.J."/>
            <person name="Kuo A."/>
            <person name="Hayes R.D."/>
            <person name="Haridas S."/>
            <person name="Andreopoulos B."/>
            <person name="Riley R."/>
            <person name="LaButti K."/>
            <person name="Pangilinan J."/>
            <person name="Lipzen A."/>
            <person name="Amirebrahimi M."/>
            <person name="Yan J."/>
            <person name="Adam C."/>
            <person name="Keymanesh K."/>
            <person name="Ng V."/>
            <person name="Louie K."/>
            <person name="Northen T."/>
            <person name="Drula E."/>
            <person name="Henrissat B."/>
            <person name="Hsieh H.M."/>
            <person name="Youens-Clark K."/>
            <person name="Lutzoni F."/>
            <person name="Miadlikowska J."/>
            <person name="Eastwood D.C."/>
            <person name="Hamelin R.C."/>
            <person name="Grigoriev I.V."/>
            <person name="U'Ren J.M."/>
        </authorList>
    </citation>
    <scope>NUCLEOTIDE SEQUENCE [LARGE SCALE GENOMIC DNA]</scope>
    <source>
        <strain evidence="1 2">ER1909</strain>
    </source>
</reference>
<accession>A0ACC0CJF3</accession>
<organism evidence="1 2">
    <name type="scientific">Hypoxylon rubiginosum</name>
    <dbReference type="NCBI Taxonomy" id="110542"/>
    <lineage>
        <taxon>Eukaryota</taxon>
        <taxon>Fungi</taxon>
        <taxon>Dikarya</taxon>
        <taxon>Ascomycota</taxon>
        <taxon>Pezizomycotina</taxon>
        <taxon>Sordariomycetes</taxon>
        <taxon>Xylariomycetidae</taxon>
        <taxon>Xylariales</taxon>
        <taxon>Hypoxylaceae</taxon>
        <taxon>Hypoxylon</taxon>
    </lineage>
</organism>
<proteinExistence type="predicted"/>
<sequence length="286" mass="33187">MSSATEFPLFPRLPKELRLDIWELSILSHNRDRLVPINEETKRVICMTSIANCPLFRVSPESREVSQKLYPIRLPVFWKVYLRKIGPELSHNSHLEGYRATDENMEDNAEECRGCIYISTTHDTFIFGFDRLAPSHFDEYWWTTGPIGGPHNFGWRSASLTQLQCLEVRRIMVINGVNSSWRENGCRNTLRCAVRCGALDEKVWHDAGAFPGVEECIYLPLEGDAYVDSVYLYAYMLVRPGHRVLARLRRGNHLVFFDKEQIREARNKSPVCVCNDEEVCERIVTW</sequence>
<dbReference type="Proteomes" id="UP001497680">
    <property type="component" value="Unassembled WGS sequence"/>
</dbReference>